<protein>
    <recommendedName>
        <fullName evidence="4">Major facilitator superfamily (MFS) profile domain-containing protein</fullName>
    </recommendedName>
</protein>
<dbReference type="Gene3D" id="1.20.1250.20">
    <property type="entry name" value="MFS general substrate transporter like domains"/>
    <property type="match status" value="1"/>
</dbReference>
<feature type="transmembrane region" description="Helical" evidence="1">
    <location>
        <begin position="38"/>
        <end position="56"/>
    </location>
</feature>
<dbReference type="KEGG" id="kpf:IX53_04400"/>
<keyword evidence="1" id="KW-0812">Transmembrane</keyword>
<accession>A0A0G2Z6F0</accession>
<dbReference type="SUPFAM" id="SSF103473">
    <property type="entry name" value="MFS general substrate transporter"/>
    <property type="match status" value="1"/>
</dbReference>
<dbReference type="EMBL" id="CP011232">
    <property type="protein sequence ID" value="AKI97175.1"/>
    <property type="molecule type" value="Genomic_DNA"/>
</dbReference>
<keyword evidence="1" id="KW-1133">Transmembrane helix</keyword>
<name>A0A0G2Z6F0_9BACT</name>
<dbReference type="Proteomes" id="UP000035159">
    <property type="component" value="Chromosome"/>
</dbReference>
<dbReference type="InterPro" id="IPR036259">
    <property type="entry name" value="MFS_trans_sf"/>
</dbReference>
<keyword evidence="3" id="KW-1185">Reference proteome</keyword>
<gene>
    <name evidence="2" type="ORF">IX53_04400</name>
</gene>
<dbReference type="AlphaFoldDB" id="A0A0G2Z6F0"/>
<evidence type="ECO:0000313" key="2">
    <source>
        <dbReference type="EMBL" id="AKI97175.1"/>
    </source>
</evidence>
<proteinExistence type="predicted"/>
<reference evidence="2 3" key="1">
    <citation type="submission" date="2015-04" db="EMBL/GenBank/DDBJ databases">
        <title>Complete Genome Sequence of Kosmotoga pacifica SLHLJ1.</title>
        <authorList>
            <person name="Jiang L.J."/>
            <person name="Shao Z.Z."/>
            <person name="Jebbar M."/>
        </authorList>
    </citation>
    <scope>NUCLEOTIDE SEQUENCE [LARGE SCALE GENOMIC DNA]</scope>
    <source>
        <strain evidence="2 3">SLHLJ1</strain>
    </source>
</reference>
<evidence type="ECO:0000313" key="3">
    <source>
        <dbReference type="Proteomes" id="UP000035159"/>
    </source>
</evidence>
<evidence type="ECO:0000256" key="1">
    <source>
        <dbReference type="SAM" id="Phobius"/>
    </source>
</evidence>
<evidence type="ECO:0008006" key="4">
    <source>
        <dbReference type="Google" id="ProtNLM"/>
    </source>
</evidence>
<keyword evidence="1" id="KW-0472">Membrane</keyword>
<organism evidence="2 3">
    <name type="scientific">Kosmotoga pacifica</name>
    <dbReference type="NCBI Taxonomy" id="1330330"/>
    <lineage>
        <taxon>Bacteria</taxon>
        <taxon>Thermotogati</taxon>
        <taxon>Thermotogota</taxon>
        <taxon>Thermotogae</taxon>
        <taxon>Kosmotogales</taxon>
        <taxon>Kosmotogaceae</taxon>
        <taxon>Kosmotoga</taxon>
    </lineage>
</organism>
<sequence>MGIAGIFSDRFGRGKSIIAGAALNLFSTILLIMARNYISSIVMGSIIVVASVISEIRRRIALES</sequence>
<dbReference type="RefSeq" id="WP_047754309.1">
    <property type="nucleotide sequence ID" value="NZ_CAJUHA010000008.1"/>
</dbReference>
<dbReference type="PATRIC" id="fig|1330330.3.peg.882"/>